<keyword evidence="4" id="KW-0375">Hydrogen ion transport</keyword>
<comment type="similarity">
    <text evidence="1 4">Belongs to the V-ATPase D subunit family.</text>
</comment>
<dbReference type="RefSeq" id="WP_133958691.1">
    <property type="nucleotide sequence ID" value="NZ_SORI01000019.1"/>
</dbReference>
<organism evidence="5 6">
    <name type="scientific">Aminivibrio pyruvatiphilus</name>
    <dbReference type="NCBI Taxonomy" id="1005740"/>
    <lineage>
        <taxon>Bacteria</taxon>
        <taxon>Thermotogati</taxon>
        <taxon>Synergistota</taxon>
        <taxon>Synergistia</taxon>
        <taxon>Synergistales</taxon>
        <taxon>Aminobacteriaceae</taxon>
        <taxon>Aminivibrio</taxon>
    </lineage>
</organism>
<dbReference type="Proteomes" id="UP000295066">
    <property type="component" value="Unassembled WGS sequence"/>
</dbReference>
<dbReference type="Pfam" id="PF01813">
    <property type="entry name" value="ATP-synt_D"/>
    <property type="match status" value="1"/>
</dbReference>
<dbReference type="PANTHER" id="PTHR11671">
    <property type="entry name" value="V-TYPE ATP SYNTHASE SUBUNIT D"/>
    <property type="match status" value="1"/>
</dbReference>
<proteinExistence type="inferred from homology"/>
<protein>
    <recommendedName>
        <fullName evidence="4">V-type ATP synthase subunit D</fullName>
    </recommendedName>
    <alternativeName>
        <fullName evidence="4">V-ATPase subunit D</fullName>
    </alternativeName>
</protein>
<evidence type="ECO:0000313" key="5">
    <source>
        <dbReference type="EMBL" id="TDY56087.1"/>
    </source>
</evidence>
<evidence type="ECO:0000256" key="4">
    <source>
        <dbReference type="HAMAP-Rule" id="MF_00271"/>
    </source>
</evidence>
<name>A0A4V3HFX2_9BACT</name>
<dbReference type="NCBIfam" id="TIGR00309">
    <property type="entry name" value="V_ATPase_subD"/>
    <property type="match status" value="1"/>
</dbReference>
<reference evidence="5 6" key="1">
    <citation type="submission" date="2019-03" db="EMBL/GenBank/DDBJ databases">
        <title>Genomic Encyclopedia of Type Strains, Phase IV (KMG-IV): sequencing the most valuable type-strain genomes for metagenomic binning, comparative biology and taxonomic classification.</title>
        <authorList>
            <person name="Goeker M."/>
        </authorList>
    </citation>
    <scope>NUCLEOTIDE SEQUENCE [LARGE SCALE GENOMIC DNA]</scope>
    <source>
        <strain evidence="5 6">DSM 25964</strain>
    </source>
</reference>
<dbReference type="GO" id="GO:0042777">
    <property type="term" value="P:proton motive force-driven plasma membrane ATP synthesis"/>
    <property type="evidence" value="ECO:0007669"/>
    <property type="project" value="UniProtKB-UniRule"/>
</dbReference>
<sequence>MARLNVNPNRMELSRLKKRLVVAKRGHKLLKDKQDALIKAFLERAREGKVLREELEGELAECYKSFLLARAQTLPAMLEQALMISGAKCNLQVGRQNVMSVLVPVYTVEQGGSPVNYGLATSLGSLDVALERFAALIPRLIALAAKEKAINLMAVEIEKTRRRVNALEHVLIPSFVETIRYITMKLDEQERSTLSRLMKIKEIVRSH</sequence>
<evidence type="ECO:0000256" key="3">
    <source>
        <dbReference type="ARBA" id="ARBA00023065"/>
    </source>
</evidence>
<dbReference type="EMBL" id="SORI01000019">
    <property type="protein sequence ID" value="TDY56087.1"/>
    <property type="molecule type" value="Genomic_DNA"/>
</dbReference>
<evidence type="ECO:0000256" key="1">
    <source>
        <dbReference type="ARBA" id="ARBA00005850"/>
    </source>
</evidence>
<dbReference type="AlphaFoldDB" id="A0A4V3HFX2"/>
<evidence type="ECO:0000313" key="6">
    <source>
        <dbReference type="Proteomes" id="UP000295066"/>
    </source>
</evidence>
<keyword evidence="2 4" id="KW-0813">Transport</keyword>
<dbReference type="OrthoDB" id="9781718at2"/>
<gene>
    <name evidence="4" type="primary">atpD</name>
    <name evidence="5" type="ORF">C8D99_11935</name>
</gene>
<comment type="function">
    <text evidence="4">Produces ATP from ADP in the presence of a proton gradient across the membrane.</text>
</comment>
<keyword evidence="4" id="KW-0066">ATP synthesis</keyword>
<dbReference type="HAMAP" id="MF_00271">
    <property type="entry name" value="ATP_synth_D_arch"/>
    <property type="match status" value="1"/>
</dbReference>
<dbReference type="GO" id="GO:0046961">
    <property type="term" value="F:proton-transporting ATPase activity, rotational mechanism"/>
    <property type="evidence" value="ECO:0007669"/>
    <property type="project" value="InterPro"/>
</dbReference>
<keyword evidence="3 4" id="KW-0406">Ion transport</keyword>
<dbReference type="GO" id="GO:0046933">
    <property type="term" value="F:proton-transporting ATP synthase activity, rotational mechanism"/>
    <property type="evidence" value="ECO:0007669"/>
    <property type="project" value="UniProtKB-UniRule"/>
</dbReference>
<dbReference type="InterPro" id="IPR002699">
    <property type="entry name" value="V_ATPase_D"/>
</dbReference>
<comment type="caution">
    <text evidence="5">The sequence shown here is derived from an EMBL/GenBank/DDBJ whole genome shotgun (WGS) entry which is preliminary data.</text>
</comment>
<dbReference type="GO" id="GO:0005524">
    <property type="term" value="F:ATP binding"/>
    <property type="evidence" value="ECO:0007669"/>
    <property type="project" value="UniProtKB-UniRule"/>
</dbReference>
<evidence type="ECO:0000256" key="2">
    <source>
        <dbReference type="ARBA" id="ARBA00022448"/>
    </source>
</evidence>
<accession>A0A4V3HFX2</accession>
<dbReference type="Gene3D" id="1.10.287.3240">
    <property type="match status" value="1"/>
</dbReference>
<keyword evidence="6" id="KW-1185">Reference proteome</keyword>